<evidence type="ECO:0000313" key="3">
    <source>
        <dbReference type="EMBL" id="WEK38445.1"/>
    </source>
</evidence>
<dbReference type="PANTHER" id="PTHR30273">
    <property type="entry name" value="PERIPLASMIC SIGNAL SENSOR AND SIGMA FACTOR ACTIVATOR FECR-RELATED"/>
    <property type="match status" value="1"/>
</dbReference>
<dbReference type="Proteomes" id="UP001220610">
    <property type="component" value="Chromosome"/>
</dbReference>
<evidence type="ECO:0000259" key="2">
    <source>
        <dbReference type="Pfam" id="PF16344"/>
    </source>
</evidence>
<name>A0AAJ5X1K2_9BACT</name>
<protein>
    <submittedName>
        <fullName evidence="3">FecR domain-containing protein</fullName>
    </submittedName>
</protein>
<sequence length="226" mass="25510">MFFLQRTSQPAPEKWTTIYADGHSLRKFYLPDSTQVTLDANSSLSYSSGYNMANRTVTLTGQARFEVHRDSLRPFIVDAGGVATRALGTVFNVENRPEEGEIRVALTEGKVAVTTAANRNNPDVLLPGQILLYKPATQQTRKADFSNDAYAWINGGLSFYSMPLADVLEKISKKYGLQIKYDKNRLTGKSVTASFDRADWRQMLDNLLYLHDIHYTVKNNVITLRY</sequence>
<evidence type="ECO:0000259" key="1">
    <source>
        <dbReference type="Pfam" id="PF04773"/>
    </source>
</evidence>
<dbReference type="AlphaFoldDB" id="A0AAJ5X1K2"/>
<proteinExistence type="predicted"/>
<dbReference type="PANTHER" id="PTHR30273:SF2">
    <property type="entry name" value="PROTEIN FECR"/>
    <property type="match status" value="1"/>
</dbReference>
<feature type="domain" description="Protein FecR C-terminal" evidence="2">
    <location>
        <begin position="157"/>
        <end position="223"/>
    </location>
</feature>
<dbReference type="Pfam" id="PF16344">
    <property type="entry name" value="FecR_C"/>
    <property type="match status" value="1"/>
</dbReference>
<feature type="domain" description="FecR protein" evidence="1">
    <location>
        <begin position="21"/>
        <end position="111"/>
    </location>
</feature>
<accession>A0AAJ5X1K2</accession>
<organism evidence="3 4">
    <name type="scientific">Candidatus Pseudobacter hemicellulosilyticus</name>
    <dbReference type="NCBI Taxonomy" id="3121375"/>
    <lineage>
        <taxon>Bacteria</taxon>
        <taxon>Pseudomonadati</taxon>
        <taxon>Bacteroidota</taxon>
        <taxon>Chitinophagia</taxon>
        <taxon>Chitinophagales</taxon>
        <taxon>Chitinophagaceae</taxon>
        <taxon>Pseudobacter</taxon>
    </lineage>
</organism>
<dbReference type="InterPro" id="IPR012373">
    <property type="entry name" value="Ferrdict_sens_TM"/>
</dbReference>
<evidence type="ECO:0000313" key="4">
    <source>
        <dbReference type="Proteomes" id="UP001220610"/>
    </source>
</evidence>
<dbReference type="EMBL" id="CP119311">
    <property type="protein sequence ID" value="WEK38445.1"/>
    <property type="molecule type" value="Genomic_DNA"/>
</dbReference>
<dbReference type="Pfam" id="PF04773">
    <property type="entry name" value="FecR"/>
    <property type="match status" value="1"/>
</dbReference>
<dbReference type="InterPro" id="IPR006860">
    <property type="entry name" value="FecR"/>
</dbReference>
<dbReference type="GO" id="GO:0016989">
    <property type="term" value="F:sigma factor antagonist activity"/>
    <property type="evidence" value="ECO:0007669"/>
    <property type="project" value="TreeGrafter"/>
</dbReference>
<dbReference type="Gene3D" id="3.55.50.30">
    <property type="match status" value="1"/>
</dbReference>
<dbReference type="InterPro" id="IPR032508">
    <property type="entry name" value="FecR_C"/>
</dbReference>
<gene>
    <name evidence="3" type="ORF">P0Y53_12785</name>
</gene>
<dbReference type="Gene3D" id="2.60.120.1440">
    <property type="match status" value="1"/>
</dbReference>
<reference evidence="3" key="1">
    <citation type="submission" date="2023-03" db="EMBL/GenBank/DDBJ databases">
        <title>Andean soil-derived lignocellulolytic bacterial consortium as a source of novel taxa and putative plastic-active enzymes.</title>
        <authorList>
            <person name="Diaz-Garcia L."/>
            <person name="Chuvochina M."/>
            <person name="Feuerriegel G."/>
            <person name="Bunk B."/>
            <person name="Sproer C."/>
            <person name="Streit W.R."/>
            <person name="Rodriguez L.M."/>
            <person name="Overmann J."/>
            <person name="Jimenez D.J."/>
        </authorList>
    </citation>
    <scope>NUCLEOTIDE SEQUENCE</scope>
    <source>
        <strain evidence="3">MAG 7</strain>
    </source>
</reference>